<evidence type="ECO:0000256" key="8">
    <source>
        <dbReference type="PIRSR" id="PIRSR000077-1"/>
    </source>
</evidence>
<dbReference type="InterPro" id="IPR036249">
    <property type="entry name" value="Thioredoxin-like_sf"/>
</dbReference>
<evidence type="ECO:0000256" key="4">
    <source>
        <dbReference type="ARBA" id="ARBA00022982"/>
    </source>
</evidence>
<protein>
    <recommendedName>
        <fullName evidence="2 7">Thioredoxin</fullName>
    </recommendedName>
</protein>
<dbReference type="SUPFAM" id="SSF52833">
    <property type="entry name" value="Thioredoxin-like"/>
    <property type="match status" value="1"/>
</dbReference>
<comment type="caution">
    <text evidence="11">The sequence shown here is derived from an EMBL/GenBank/DDBJ whole genome shotgun (WGS) entry which is preliminary data.</text>
</comment>
<dbReference type="InterPro" id="IPR017937">
    <property type="entry name" value="Thioredoxin_CS"/>
</dbReference>
<feature type="active site" description="Nucleophile" evidence="8">
    <location>
        <position position="32"/>
    </location>
</feature>
<dbReference type="GO" id="GO:0045454">
    <property type="term" value="P:cell redox homeostasis"/>
    <property type="evidence" value="ECO:0007669"/>
    <property type="project" value="TreeGrafter"/>
</dbReference>
<gene>
    <name evidence="11" type="primary">trxA</name>
    <name evidence="11" type="ORF">IAB27_04030</name>
</gene>
<name>A0A9D0ZQR8_9FIRM</name>
<evidence type="ECO:0000256" key="6">
    <source>
        <dbReference type="ARBA" id="ARBA00023284"/>
    </source>
</evidence>
<dbReference type="EMBL" id="DVFV01000071">
    <property type="protein sequence ID" value="HIQ90773.1"/>
    <property type="molecule type" value="Genomic_DNA"/>
</dbReference>
<dbReference type="GO" id="GO:0005829">
    <property type="term" value="C:cytosol"/>
    <property type="evidence" value="ECO:0007669"/>
    <property type="project" value="TreeGrafter"/>
</dbReference>
<dbReference type="Gene3D" id="3.40.30.10">
    <property type="entry name" value="Glutaredoxin"/>
    <property type="match status" value="1"/>
</dbReference>
<dbReference type="PIRSF" id="PIRSF000077">
    <property type="entry name" value="Thioredoxin"/>
    <property type="match status" value="1"/>
</dbReference>
<organism evidence="11 12">
    <name type="scientific">Candidatus Coprosoma intestinipullorum</name>
    <dbReference type="NCBI Taxonomy" id="2840752"/>
    <lineage>
        <taxon>Bacteria</taxon>
        <taxon>Bacillati</taxon>
        <taxon>Bacillota</taxon>
        <taxon>Bacillota incertae sedis</taxon>
        <taxon>Candidatus Coprosoma</taxon>
    </lineage>
</organism>
<dbReference type="PRINTS" id="PR00421">
    <property type="entry name" value="THIOREDOXIN"/>
</dbReference>
<dbReference type="GO" id="GO:0015035">
    <property type="term" value="F:protein-disulfide reductase activity"/>
    <property type="evidence" value="ECO:0007669"/>
    <property type="project" value="UniProtKB-UniRule"/>
</dbReference>
<feature type="site" description="Deprotonates C-terminal active site Cys" evidence="8">
    <location>
        <position position="23"/>
    </location>
</feature>
<feature type="site" description="Contributes to redox potential value" evidence="8">
    <location>
        <position position="30"/>
    </location>
</feature>
<dbReference type="NCBIfam" id="TIGR01068">
    <property type="entry name" value="thioredoxin"/>
    <property type="match status" value="1"/>
</dbReference>
<reference evidence="11" key="1">
    <citation type="submission" date="2020-10" db="EMBL/GenBank/DDBJ databases">
        <authorList>
            <person name="Gilroy R."/>
        </authorList>
    </citation>
    <scope>NUCLEOTIDE SEQUENCE</scope>
    <source>
        <strain evidence="11">CHK147-3167</strain>
    </source>
</reference>
<feature type="active site" description="Nucleophile" evidence="8">
    <location>
        <position position="29"/>
    </location>
</feature>
<comment type="similarity">
    <text evidence="1">Belongs to the thioredoxin family.</text>
</comment>
<keyword evidence="3" id="KW-0813">Transport</keyword>
<feature type="domain" description="Thioredoxin" evidence="10">
    <location>
        <begin position="1"/>
        <end position="98"/>
    </location>
</feature>
<evidence type="ECO:0000256" key="2">
    <source>
        <dbReference type="ARBA" id="ARBA00020570"/>
    </source>
</evidence>
<dbReference type="InterPro" id="IPR013766">
    <property type="entry name" value="Thioredoxin_domain"/>
</dbReference>
<dbReference type="CDD" id="cd02947">
    <property type="entry name" value="TRX_family"/>
    <property type="match status" value="1"/>
</dbReference>
<keyword evidence="5 9" id="KW-1015">Disulfide bond</keyword>
<dbReference type="AlphaFoldDB" id="A0A9D0ZQR8"/>
<dbReference type="PANTHER" id="PTHR45663">
    <property type="entry name" value="GEO12009P1"/>
    <property type="match status" value="1"/>
</dbReference>
<sequence>MGIIKGNQDNFEELTSKGTVLVDFFATWCGPCKMLAPELESVSQKITVVEIDVDENLELSRRFGVMSVPTLILFKDGKEVNVNVGYMPADEIIKWINQ</sequence>
<keyword evidence="4" id="KW-0249">Electron transport</keyword>
<dbReference type="InterPro" id="IPR005746">
    <property type="entry name" value="Thioredoxin"/>
</dbReference>
<evidence type="ECO:0000256" key="5">
    <source>
        <dbReference type="ARBA" id="ARBA00023157"/>
    </source>
</evidence>
<evidence type="ECO:0000256" key="1">
    <source>
        <dbReference type="ARBA" id="ARBA00008987"/>
    </source>
</evidence>
<dbReference type="Pfam" id="PF00085">
    <property type="entry name" value="Thioredoxin"/>
    <property type="match status" value="1"/>
</dbReference>
<evidence type="ECO:0000313" key="12">
    <source>
        <dbReference type="Proteomes" id="UP000886786"/>
    </source>
</evidence>
<evidence type="ECO:0000256" key="7">
    <source>
        <dbReference type="NCBIfam" id="TIGR01068"/>
    </source>
</evidence>
<feature type="disulfide bond" description="Redox-active" evidence="9">
    <location>
        <begin position="29"/>
        <end position="32"/>
    </location>
</feature>
<reference evidence="11" key="2">
    <citation type="journal article" date="2021" name="PeerJ">
        <title>Extensive microbial diversity within the chicken gut microbiome revealed by metagenomics and culture.</title>
        <authorList>
            <person name="Gilroy R."/>
            <person name="Ravi A."/>
            <person name="Getino M."/>
            <person name="Pursley I."/>
            <person name="Horton D.L."/>
            <person name="Alikhan N.F."/>
            <person name="Baker D."/>
            <person name="Gharbi K."/>
            <person name="Hall N."/>
            <person name="Watson M."/>
            <person name="Adriaenssens E.M."/>
            <person name="Foster-Nyarko E."/>
            <person name="Jarju S."/>
            <person name="Secka A."/>
            <person name="Antonio M."/>
            <person name="Oren A."/>
            <person name="Chaudhuri R.R."/>
            <person name="La Ragione R."/>
            <person name="Hildebrand F."/>
            <person name="Pallen M.J."/>
        </authorList>
    </citation>
    <scope>NUCLEOTIDE SEQUENCE</scope>
    <source>
        <strain evidence="11">CHK147-3167</strain>
    </source>
</reference>
<dbReference type="PROSITE" id="PS51352">
    <property type="entry name" value="THIOREDOXIN_2"/>
    <property type="match status" value="1"/>
</dbReference>
<evidence type="ECO:0000256" key="9">
    <source>
        <dbReference type="PIRSR" id="PIRSR000077-4"/>
    </source>
</evidence>
<evidence type="ECO:0000259" key="10">
    <source>
        <dbReference type="PROSITE" id="PS51352"/>
    </source>
</evidence>
<accession>A0A9D0ZQR8</accession>
<evidence type="ECO:0000256" key="3">
    <source>
        <dbReference type="ARBA" id="ARBA00022448"/>
    </source>
</evidence>
<keyword evidence="6 9" id="KW-0676">Redox-active center</keyword>
<evidence type="ECO:0000313" key="11">
    <source>
        <dbReference type="EMBL" id="HIQ90773.1"/>
    </source>
</evidence>
<feature type="site" description="Contributes to redox potential value" evidence="8">
    <location>
        <position position="31"/>
    </location>
</feature>
<dbReference type="Proteomes" id="UP000886786">
    <property type="component" value="Unassembled WGS sequence"/>
</dbReference>
<dbReference type="PANTHER" id="PTHR45663:SF11">
    <property type="entry name" value="GEO12009P1"/>
    <property type="match status" value="1"/>
</dbReference>
<dbReference type="PROSITE" id="PS00194">
    <property type="entry name" value="THIOREDOXIN_1"/>
    <property type="match status" value="1"/>
</dbReference>
<dbReference type="FunFam" id="3.40.30.10:FF:000001">
    <property type="entry name" value="Thioredoxin"/>
    <property type="match status" value="1"/>
</dbReference>
<proteinExistence type="inferred from homology"/>